<protein>
    <recommendedName>
        <fullName evidence="3">F-box domain-containing protein</fullName>
    </recommendedName>
</protein>
<evidence type="ECO:0000313" key="1">
    <source>
        <dbReference type="EMBL" id="KAF7315522.1"/>
    </source>
</evidence>
<comment type="caution">
    <text evidence="1">The sequence shown here is derived from an EMBL/GenBank/DDBJ whole genome shotgun (WGS) entry which is preliminary data.</text>
</comment>
<evidence type="ECO:0000313" key="2">
    <source>
        <dbReference type="Proteomes" id="UP000636479"/>
    </source>
</evidence>
<sequence>MLPVELYAEIAQSLPAHHLKKLLSVSRLLHDVALRLLFSTVKIYFMHGEHGYYMLNTENERYVVETSEFCSNRSWEMLLHIITTPAFARVIKTFSVHAFTDGPQIFEYRTLALALSAMPNLRNLNYYGENPSILHVAFSIPPSVRYLRLQSLPDADLISHLSQLNALQVAIPFFYVREQKVDAIFAEWPGAASDPRDVMAVVESNPIQELVILSAHLPLLSVRLCNNLTRLDICVTDWELVGAELLFRHASQLEGLSIVGHVDPSFFASLPADPGVLPRLTTFRISGELWDDEVIGLTVVPYLRHFLERRVRLERLYIRLPGLALQFALAIVDVIAKLPNIRALGLHLGYEYLHDSAAVHLAEQLSPRIEALHLAIPWLSESHVRVWYPILNRLQQFENLSFLSLFSSGEDPVPIHPADLLTDLPRLRLIGLQRSLFSVDQEDMEEPEPKLWTPWAVKYCIREDFESDDHWWLFRYH</sequence>
<dbReference type="AlphaFoldDB" id="A0A8H6TF29"/>
<accession>A0A8H6TF29</accession>
<dbReference type="Proteomes" id="UP000636479">
    <property type="component" value="Unassembled WGS sequence"/>
</dbReference>
<dbReference type="SUPFAM" id="SSF52047">
    <property type="entry name" value="RNI-like"/>
    <property type="match status" value="1"/>
</dbReference>
<dbReference type="RefSeq" id="XP_037225545.1">
    <property type="nucleotide sequence ID" value="XM_037357635.1"/>
</dbReference>
<dbReference type="OrthoDB" id="3238099at2759"/>
<organism evidence="1 2">
    <name type="scientific">Mycena indigotica</name>
    <dbReference type="NCBI Taxonomy" id="2126181"/>
    <lineage>
        <taxon>Eukaryota</taxon>
        <taxon>Fungi</taxon>
        <taxon>Dikarya</taxon>
        <taxon>Basidiomycota</taxon>
        <taxon>Agaricomycotina</taxon>
        <taxon>Agaricomycetes</taxon>
        <taxon>Agaricomycetidae</taxon>
        <taxon>Agaricales</taxon>
        <taxon>Marasmiineae</taxon>
        <taxon>Mycenaceae</taxon>
        <taxon>Mycena</taxon>
    </lineage>
</organism>
<name>A0A8H6TF29_9AGAR</name>
<dbReference type="EMBL" id="JACAZF010000001">
    <property type="protein sequence ID" value="KAF7315522.1"/>
    <property type="molecule type" value="Genomic_DNA"/>
</dbReference>
<dbReference type="Gene3D" id="3.80.10.10">
    <property type="entry name" value="Ribonuclease Inhibitor"/>
    <property type="match status" value="1"/>
</dbReference>
<dbReference type="InterPro" id="IPR032675">
    <property type="entry name" value="LRR_dom_sf"/>
</dbReference>
<keyword evidence="2" id="KW-1185">Reference proteome</keyword>
<evidence type="ECO:0008006" key="3">
    <source>
        <dbReference type="Google" id="ProtNLM"/>
    </source>
</evidence>
<reference evidence="1" key="1">
    <citation type="submission" date="2020-05" db="EMBL/GenBank/DDBJ databases">
        <title>Mycena genomes resolve the evolution of fungal bioluminescence.</title>
        <authorList>
            <person name="Tsai I.J."/>
        </authorList>
    </citation>
    <scope>NUCLEOTIDE SEQUENCE</scope>
    <source>
        <strain evidence="1">171206Taipei</strain>
    </source>
</reference>
<proteinExistence type="predicted"/>
<dbReference type="GeneID" id="59340151"/>
<gene>
    <name evidence="1" type="ORF">MIND_00067500</name>
</gene>